<keyword evidence="4" id="KW-0560">Oxidoreductase</keyword>
<evidence type="ECO:0000256" key="3">
    <source>
        <dbReference type="ARBA" id="ARBA00022964"/>
    </source>
</evidence>
<dbReference type="InterPro" id="IPR050783">
    <property type="entry name" value="Oxylipin_biosynth_metab"/>
</dbReference>
<dbReference type="SUPFAM" id="SSF48113">
    <property type="entry name" value="Heme-dependent peroxidases"/>
    <property type="match status" value="1"/>
</dbReference>
<dbReference type="PROSITE" id="PS50292">
    <property type="entry name" value="PEROXIDASE_3"/>
    <property type="match status" value="1"/>
</dbReference>
<proteinExistence type="predicted"/>
<evidence type="ECO:0000256" key="1">
    <source>
        <dbReference type="ARBA" id="ARBA00022723"/>
    </source>
</evidence>
<dbReference type="InterPro" id="IPR019791">
    <property type="entry name" value="Haem_peroxidase_animal"/>
</dbReference>
<evidence type="ECO:0000313" key="7">
    <source>
        <dbReference type="EMBL" id="MEK9499516.1"/>
    </source>
</evidence>
<name>A0ABU9E458_9BACT</name>
<dbReference type="Gene3D" id="1.10.640.10">
    <property type="entry name" value="Haem peroxidase domain superfamily, animal type"/>
    <property type="match status" value="1"/>
</dbReference>
<dbReference type="InterPro" id="IPR037120">
    <property type="entry name" value="Haem_peroxidase_sf_animal"/>
</dbReference>
<organism evidence="7 8">
    <name type="scientific">Gaopeijia maritima</name>
    <dbReference type="NCBI Taxonomy" id="3119007"/>
    <lineage>
        <taxon>Bacteria</taxon>
        <taxon>Pseudomonadati</taxon>
        <taxon>Gemmatimonadota</taxon>
        <taxon>Longimicrobiia</taxon>
        <taxon>Gaopeijiales</taxon>
        <taxon>Gaopeijiaceae</taxon>
        <taxon>Gaopeijia</taxon>
    </lineage>
</organism>
<feature type="region of interest" description="Disordered" evidence="6">
    <location>
        <begin position="772"/>
        <end position="812"/>
    </location>
</feature>
<dbReference type="PANTHER" id="PTHR11903:SF11">
    <property type="entry name" value="ALPHA-DIOXYGENASE 1"/>
    <property type="match status" value="1"/>
</dbReference>
<dbReference type="Pfam" id="PF03098">
    <property type="entry name" value="An_peroxidase"/>
    <property type="match status" value="1"/>
</dbReference>
<keyword evidence="8" id="KW-1185">Reference proteome</keyword>
<protein>
    <submittedName>
        <fullName evidence="7">Peroxidase family protein</fullName>
    </submittedName>
</protein>
<keyword evidence="7" id="KW-0575">Peroxidase</keyword>
<keyword evidence="1" id="KW-0479">Metal-binding</keyword>
<dbReference type="GO" id="GO:0004601">
    <property type="term" value="F:peroxidase activity"/>
    <property type="evidence" value="ECO:0007669"/>
    <property type="project" value="UniProtKB-KW"/>
</dbReference>
<evidence type="ECO:0000256" key="4">
    <source>
        <dbReference type="ARBA" id="ARBA00023002"/>
    </source>
</evidence>
<keyword evidence="5" id="KW-0408">Iron</keyword>
<accession>A0ABU9E458</accession>
<comment type="caution">
    <text evidence="7">The sequence shown here is derived from an EMBL/GenBank/DDBJ whole genome shotgun (WGS) entry which is preliminary data.</text>
</comment>
<dbReference type="Proteomes" id="UP001484239">
    <property type="component" value="Unassembled WGS sequence"/>
</dbReference>
<dbReference type="InterPro" id="IPR010255">
    <property type="entry name" value="Haem_peroxidase_sf"/>
</dbReference>
<keyword evidence="2" id="KW-0611">Plant defense</keyword>
<evidence type="ECO:0000313" key="8">
    <source>
        <dbReference type="Proteomes" id="UP001484239"/>
    </source>
</evidence>
<gene>
    <name evidence="7" type="ORF">WI372_00800</name>
</gene>
<sequence>MDARPPDPDAAAPPLAAARRMLAAGDPLRALEVLRTGPAGDEVEHGVLLGDACFLSGRYDEAEAAWRAVLTRVPDDAVLREKLERAAANVATGMGVEEPQMAVFRRYFTREWLLGGPHPGPAPSDPITPDRPGAADRVSAMVRGVAGSALSAVANIVFHGLTARAGRSGIHQGIWTDWHTAGAKAPAGLRPSFQLLKLAFMRDALFAHNLVSPYREGDRTGRWEETGAPPPRARIWRTADGSWNDLRRDPDGRYDPMVGAAWTRFFRNVDDEIVHDAAKRRAEPATDPVNVRALSRALLAPKGGRTEVPFFNVWGAAWIQFMIHDWVSHGNPDPSRMVRVPLAPDDPMRRYGVEAMSVPGSAPDPTRADDERGHPPTFVNEVTHWWDGSQLYGSDEHTQRAVRSGVGGRLELTEEGLLPIDPETGLERTGFTRNWWLGLAMLHIVFAREHNAICDHLASRYPTWDDERLFQTARLINAALMAKIHTVEWTPGILPNRTLHSGMRANWFGLLATWFGGSTPKTLEHIPIANSTLGGLVGSPETDFARYGLSEEFTAVYRMHSLLPDAIELESCSIPLMRTRNAAVKSLLRTHGFPTLAGSLGAQNCCALVANNYPAALLDISTPDMPLLDLGALDLLRDRERGVPTYNGLRAGLGLGRVPSFDELTDDPALAATLRELYGTDEAGDDRIDDLDLLIGTLCEGHRPEGFGFGETLFQVFILNASWRLLGDRFYTSDYRPEIYTPEGIEWVDRTSFKDVLLRHWPELEQTGLGNVSNAFEPWDEGPLDPARHPTRAFDAPRSSDPWAGERATNRP</sequence>
<dbReference type="RefSeq" id="WP_405276282.1">
    <property type="nucleotide sequence ID" value="NZ_JBBHLI010000001.1"/>
</dbReference>
<dbReference type="PANTHER" id="PTHR11903">
    <property type="entry name" value="PROSTAGLANDIN G/H SYNTHASE"/>
    <property type="match status" value="1"/>
</dbReference>
<dbReference type="EMBL" id="JBBHLI010000001">
    <property type="protein sequence ID" value="MEK9499516.1"/>
    <property type="molecule type" value="Genomic_DNA"/>
</dbReference>
<keyword evidence="3" id="KW-0223">Dioxygenase</keyword>
<evidence type="ECO:0000256" key="5">
    <source>
        <dbReference type="ARBA" id="ARBA00023004"/>
    </source>
</evidence>
<reference evidence="7 8" key="1">
    <citation type="submission" date="2024-02" db="EMBL/GenBank/DDBJ databases">
        <title>A novel Gemmatimonadota bacterium.</title>
        <authorList>
            <person name="Du Z.-J."/>
            <person name="Ye Y.-Q."/>
        </authorList>
    </citation>
    <scope>NUCLEOTIDE SEQUENCE [LARGE SCALE GENOMIC DNA]</scope>
    <source>
        <strain evidence="7 8">DH-20</strain>
    </source>
</reference>
<evidence type="ECO:0000256" key="2">
    <source>
        <dbReference type="ARBA" id="ARBA00022821"/>
    </source>
</evidence>
<dbReference type="PRINTS" id="PR00457">
    <property type="entry name" value="ANPEROXIDASE"/>
</dbReference>
<evidence type="ECO:0000256" key="6">
    <source>
        <dbReference type="SAM" id="MobiDB-lite"/>
    </source>
</evidence>